<dbReference type="SUPFAM" id="SSF56059">
    <property type="entry name" value="Glutathione synthetase ATP-binding domain-like"/>
    <property type="match status" value="1"/>
</dbReference>
<dbReference type="InterPro" id="IPR013815">
    <property type="entry name" value="ATP_grasp_subdomain_1"/>
</dbReference>
<reference evidence="7 8" key="1">
    <citation type="submission" date="2018-12" db="EMBL/GenBank/DDBJ databases">
        <title>The complete genome of the methanogenic archaea of the candidate phylum Verstraetearchaeota, obtained from the metagenome of underground thermal water.</title>
        <authorList>
            <person name="Kadnikov V.V."/>
            <person name="Mardanov A.V."/>
            <person name="Beletsky A.V."/>
            <person name="Karnachuk O.V."/>
            <person name="Ravin N.V."/>
        </authorList>
    </citation>
    <scope>NUCLEOTIDE SEQUENCE [LARGE SCALE GENOMIC DNA]</scope>
    <source>
        <strain evidence="7">Ch88</strain>
    </source>
</reference>
<comment type="caution">
    <text evidence="7">The sequence shown here is derived from an EMBL/GenBank/DDBJ whole genome shotgun (WGS) entry which is preliminary data.</text>
</comment>
<evidence type="ECO:0000259" key="6">
    <source>
        <dbReference type="PROSITE" id="PS50975"/>
    </source>
</evidence>
<dbReference type="GO" id="GO:0016874">
    <property type="term" value="F:ligase activity"/>
    <property type="evidence" value="ECO:0007669"/>
    <property type="project" value="UniProtKB-KW"/>
</dbReference>
<name>A0A3S3RCW5_METS7</name>
<dbReference type="Proteomes" id="UP000288215">
    <property type="component" value="Unassembled WGS sequence"/>
</dbReference>
<keyword evidence="3" id="KW-0658">Purine biosynthesis</keyword>
<dbReference type="Pfam" id="PF21244">
    <property type="entry name" value="PurT_C"/>
    <property type="match status" value="1"/>
</dbReference>
<dbReference type="InterPro" id="IPR048740">
    <property type="entry name" value="PurT_C"/>
</dbReference>
<feature type="domain" description="ATP-grasp" evidence="6">
    <location>
        <begin position="157"/>
        <end position="353"/>
    </location>
</feature>
<gene>
    <name evidence="7" type="ORF">Metus_0169</name>
</gene>
<sequence>MVFRMSEKERVRLIKEIDSLRKEIEGRLVPLEKISPLSPATFVSVGGGELGDLAVTAAGRHFGGARGGIITVAFDKYHGFPAQDAADYTEVFDMMDGEQLEKMIRKYIPDPRSPHAIYLEVERINTQRAYKLGMEEGYRVMSTPYGPLVCMDRHATKLMFEKLGLRMAPWAYADSEAGVKEAAERFGLPVIVKPVMTSSGHGTSIVKTEEGLEESYRHSVEHARGVGDEVIVEKYLPEVKEKGTEITQIVVRHFNTEGKIVSTCLPPIEHRRPGATYHESWLPSTISAEAASKCREGALKIADFMGGIGLYAVEQFVVGDDVYNNEVANRPHDTGLVTRWMLNMDEGALQLISTLGIPVDPSMVELSRHGVFGVAHVVLAPEGVKEGATVQEFNLKGLHEGLQGGVKGDLWIFGKPTAYPGRRMGLAFSYAASLDQAREGAEKIAHMAETKFVYKD</sequence>
<dbReference type="Gene3D" id="3.30.470.20">
    <property type="entry name" value="ATP-grasp fold, B domain"/>
    <property type="match status" value="1"/>
</dbReference>
<dbReference type="PROSITE" id="PS50975">
    <property type="entry name" value="ATP_GRASP"/>
    <property type="match status" value="1"/>
</dbReference>
<evidence type="ECO:0000313" key="8">
    <source>
        <dbReference type="Proteomes" id="UP000288215"/>
    </source>
</evidence>
<dbReference type="GO" id="GO:0005524">
    <property type="term" value="F:ATP binding"/>
    <property type="evidence" value="ECO:0007669"/>
    <property type="project" value="UniProtKB-UniRule"/>
</dbReference>
<dbReference type="PANTHER" id="PTHR43055:SF1">
    <property type="entry name" value="FORMATE-DEPENDENT PHOSPHORIBOSYLGLYCINAMIDE FORMYLTRANSFERASE"/>
    <property type="match status" value="1"/>
</dbReference>
<dbReference type="InterPro" id="IPR016185">
    <property type="entry name" value="PreATP-grasp_dom_sf"/>
</dbReference>
<dbReference type="InterPro" id="IPR011054">
    <property type="entry name" value="Rudment_hybrid_motif"/>
</dbReference>
<dbReference type="SUPFAM" id="SSF52440">
    <property type="entry name" value="PreATP-grasp domain"/>
    <property type="match status" value="1"/>
</dbReference>
<evidence type="ECO:0000313" key="7">
    <source>
        <dbReference type="EMBL" id="RWX74144.1"/>
    </source>
</evidence>
<dbReference type="GO" id="GO:0005829">
    <property type="term" value="C:cytosol"/>
    <property type="evidence" value="ECO:0007669"/>
    <property type="project" value="TreeGrafter"/>
</dbReference>
<keyword evidence="2 5" id="KW-0547">Nucleotide-binding</keyword>
<keyword evidence="1" id="KW-0436">Ligase</keyword>
<evidence type="ECO:0000256" key="1">
    <source>
        <dbReference type="ARBA" id="ARBA00022598"/>
    </source>
</evidence>
<protein>
    <recommendedName>
        <fullName evidence="6">ATP-grasp domain-containing protein</fullName>
    </recommendedName>
</protein>
<dbReference type="PANTHER" id="PTHR43055">
    <property type="entry name" value="FORMATE-DEPENDENT PHOSPHORIBOSYLGLYCINAMIDE FORMYLTRANSFERASE"/>
    <property type="match status" value="1"/>
</dbReference>
<dbReference type="Gene3D" id="3.40.50.20">
    <property type="match status" value="1"/>
</dbReference>
<dbReference type="Gene3D" id="3.30.1490.20">
    <property type="entry name" value="ATP-grasp fold, A domain"/>
    <property type="match status" value="1"/>
</dbReference>
<dbReference type="EMBL" id="RXGA01000001">
    <property type="protein sequence ID" value="RWX74144.1"/>
    <property type="molecule type" value="Genomic_DNA"/>
</dbReference>
<dbReference type="GO" id="GO:0006164">
    <property type="term" value="P:purine nucleotide biosynthetic process"/>
    <property type="evidence" value="ECO:0007669"/>
    <property type="project" value="UniProtKB-KW"/>
</dbReference>
<evidence type="ECO:0000256" key="2">
    <source>
        <dbReference type="ARBA" id="ARBA00022741"/>
    </source>
</evidence>
<keyword evidence="4 5" id="KW-0067">ATP-binding</keyword>
<evidence type="ECO:0000256" key="4">
    <source>
        <dbReference type="ARBA" id="ARBA00022840"/>
    </source>
</evidence>
<dbReference type="SUPFAM" id="SSF51246">
    <property type="entry name" value="Rudiment single hybrid motif"/>
    <property type="match status" value="1"/>
</dbReference>
<dbReference type="AlphaFoldDB" id="A0A3S3RCW5"/>
<dbReference type="InterPro" id="IPR011761">
    <property type="entry name" value="ATP-grasp"/>
</dbReference>
<dbReference type="GO" id="GO:0046872">
    <property type="term" value="F:metal ion binding"/>
    <property type="evidence" value="ECO:0007669"/>
    <property type="project" value="InterPro"/>
</dbReference>
<dbReference type="InterPro" id="IPR003135">
    <property type="entry name" value="ATP-grasp_carboxylate-amine"/>
</dbReference>
<evidence type="ECO:0000256" key="5">
    <source>
        <dbReference type="PROSITE-ProRule" id="PRU00409"/>
    </source>
</evidence>
<proteinExistence type="predicted"/>
<dbReference type="Pfam" id="PF02222">
    <property type="entry name" value="ATP-grasp"/>
    <property type="match status" value="1"/>
</dbReference>
<evidence type="ECO:0000256" key="3">
    <source>
        <dbReference type="ARBA" id="ARBA00022755"/>
    </source>
</evidence>
<accession>A0A3S3RCW5</accession>
<organism evidence="7 8">
    <name type="scientific">Methanosuratincola subterraneus</name>
    <dbReference type="NCBI Taxonomy" id="2593994"/>
    <lineage>
        <taxon>Archaea</taxon>
        <taxon>Thermoproteota</taxon>
        <taxon>Methanosuratincolia</taxon>
        <taxon>Candidatus Methanomethylicales</taxon>
        <taxon>Candidatus Methanomethylicaceae</taxon>
        <taxon>Candidatus Methanosuratincola (ex Vanwonterghem et al. 2016)</taxon>
    </lineage>
</organism>